<feature type="region of interest" description="Disordered" evidence="1">
    <location>
        <begin position="79"/>
        <end position="310"/>
    </location>
</feature>
<sequence>MYIKHAVSQPDVIHALPSCTVGHEDDVQHPYDGVDGMGWCDANVEGMEVVNDGNLGEAEEVNGTTAGVEEVKGIAAEEEMKGTIGVEEGNQNGNEDEEVEKGEDDMEGNEYEDSALKHKFDDSDDEEGDEGYFDDVGVAASIGGILGDDIEEMENAQVENENEHNAKVENRVENEDNGEDGQRVGDGQGVEAEKNGENGKKRKTTTEGEGEGSGSAKKKRGRPRKTRVVHNDHSIDPRAADFANEMEEDNDSLNFSAAENDQPPIKKHGLSEEEISEDELDSIDGSDDDDEARINKLTTPNGVAEPFQTV</sequence>
<dbReference type="AlphaFoldDB" id="A0AAN9HZA9"/>
<keyword evidence="3" id="KW-1185">Reference proteome</keyword>
<reference evidence="2 3" key="1">
    <citation type="submission" date="2024-01" db="EMBL/GenBank/DDBJ databases">
        <title>The genomes of 5 underutilized Papilionoideae crops provide insights into root nodulation and disease resistanc.</title>
        <authorList>
            <person name="Yuan L."/>
        </authorList>
    </citation>
    <scope>NUCLEOTIDE SEQUENCE [LARGE SCALE GENOMIC DNA]</scope>
    <source>
        <strain evidence="2">ZHUSHIDOU_FW_LH</strain>
        <tissue evidence="2">Leaf</tissue>
    </source>
</reference>
<organism evidence="2 3">
    <name type="scientific">Crotalaria pallida</name>
    <name type="common">Smooth rattlebox</name>
    <name type="synonym">Crotalaria striata</name>
    <dbReference type="NCBI Taxonomy" id="3830"/>
    <lineage>
        <taxon>Eukaryota</taxon>
        <taxon>Viridiplantae</taxon>
        <taxon>Streptophyta</taxon>
        <taxon>Embryophyta</taxon>
        <taxon>Tracheophyta</taxon>
        <taxon>Spermatophyta</taxon>
        <taxon>Magnoliopsida</taxon>
        <taxon>eudicotyledons</taxon>
        <taxon>Gunneridae</taxon>
        <taxon>Pentapetalae</taxon>
        <taxon>rosids</taxon>
        <taxon>fabids</taxon>
        <taxon>Fabales</taxon>
        <taxon>Fabaceae</taxon>
        <taxon>Papilionoideae</taxon>
        <taxon>50 kb inversion clade</taxon>
        <taxon>genistoids sensu lato</taxon>
        <taxon>core genistoids</taxon>
        <taxon>Crotalarieae</taxon>
        <taxon>Crotalaria</taxon>
    </lineage>
</organism>
<evidence type="ECO:0000313" key="3">
    <source>
        <dbReference type="Proteomes" id="UP001372338"/>
    </source>
</evidence>
<feature type="compositionally biased region" description="Acidic residues" evidence="1">
    <location>
        <begin position="122"/>
        <end position="133"/>
    </location>
</feature>
<feature type="compositionally biased region" description="Basic and acidic residues" evidence="1">
    <location>
        <begin position="229"/>
        <end position="239"/>
    </location>
</feature>
<evidence type="ECO:0000313" key="2">
    <source>
        <dbReference type="EMBL" id="KAK7259837.1"/>
    </source>
</evidence>
<name>A0AAN9HZA9_CROPI</name>
<protein>
    <submittedName>
        <fullName evidence="2">Uncharacterized protein</fullName>
    </submittedName>
</protein>
<feature type="compositionally biased region" description="Acidic residues" evidence="1">
    <location>
        <begin position="272"/>
        <end position="291"/>
    </location>
</feature>
<accession>A0AAN9HZA9</accession>
<dbReference type="EMBL" id="JAYWIO010000005">
    <property type="protein sequence ID" value="KAK7259837.1"/>
    <property type="molecule type" value="Genomic_DNA"/>
</dbReference>
<proteinExistence type="predicted"/>
<evidence type="ECO:0000256" key="1">
    <source>
        <dbReference type="SAM" id="MobiDB-lite"/>
    </source>
</evidence>
<feature type="compositionally biased region" description="Basic and acidic residues" evidence="1">
    <location>
        <begin position="161"/>
        <end position="174"/>
    </location>
</feature>
<feature type="compositionally biased region" description="Basic residues" evidence="1">
    <location>
        <begin position="216"/>
        <end position="228"/>
    </location>
</feature>
<dbReference type="Proteomes" id="UP001372338">
    <property type="component" value="Unassembled WGS sequence"/>
</dbReference>
<comment type="caution">
    <text evidence="2">The sequence shown here is derived from an EMBL/GenBank/DDBJ whole genome shotgun (WGS) entry which is preliminary data.</text>
</comment>
<gene>
    <name evidence="2" type="ORF">RIF29_25452</name>
</gene>
<feature type="compositionally biased region" description="Acidic residues" evidence="1">
    <location>
        <begin position="94"/>
        <end position="113"/>
    </location>
</feature>